<sequence length="195" mass="21892">MAQLLVTDVPVVDGIMDIENYAPDMVYVEPEKEKHEEQNVLSMPEAKITKLEEGKHTKAGEGNEFHQEELEYSAENPITAGSIEVSDLALSSIQSIQCEESDQLKLVRAYVESDGMTIVEAKIQKEQSSPKDIEVEVVGLQDISGLKLELDVLGLEEQNIRCSQVEKFQDKTEFVADKNHERHLDHVELVVPGKF</sequence>
<dbReference type="HOGENOM" id="CLU_1398404_0_0_1"/>
<dbReference type="Gramene" id="BGIOSGA003495-TA">
    <property type="protein sequence ID" value="BGIOSGA003495-PA"/>
    <property type="gene ID" value="BGIOSGA003495"/>
</dbReference>
<gene>
    <name evidence="1" type="ORF">OsI_01866</name>
</gene>
<keyword evidence="2" id="KW-1185">Reference proteome</keyword>
<dbReference type="STRING" id="39946.A2WPT6"/>
<dbReference type="EMBL" id="CM000126">
    <property type="protein sequence ID" value="EAY73982.1"/>
    <property type="molecule type" value="Genomic_DNA"/>
</dbReference>
<organism evidence="1 2">
    <name type="scientific">Oryza sativa subsp. indica</name>
    <name type="common">Rice</name>
    <dbReference type="NCBI Taxonomy" id="39946"/>
    <lineage>
        <taxon>Eukaryota</taxon>
        <taxon>Viridiplantae</taxon>
        <taxon>Streptophyta</taxon>
        <taxon>Embryophyta</taxon>
        <taxon>Tracheophyta</taxon>
        <taxon>Spermatophyta</taxon>
        <taxon>Magnoliopsida</taxon>
        <taxon>Liliopsida</taxon>
        <taxon>Poales</taxon>
        <taxon>Poaceae</taxon>
        <taxon>BOP clade</taxon>
        <taxon>Oryzoideae</taxon>
        <taxon>Oryzeae</taxon>
        <taxon>Oryzinae</taxon>
        <taxon>Oryza</taxon>
        <taxon>Oryza sativa</taxon>
    </lineage>
</organism>
<accession>A2WPT6</accession>
<dbReference type="AlphaFoldDB" id="A2WPT6"/>
<evidence type="ECO:0000313" key="2">
    <source>
        <dbReference type="Proteomes" id="UP000007015"/>
    </source>
</evidence>
<evidence type="ECO:0000313" key="1">
    <source>
        <dbReference type="EMBL" id="EAY73982.1"/>
    </source>
</evidence>
<reference evidence="1 2" key="1">
    <citation type="journal article" date="2005" name="PLoS Biol.">
        <title>The genomes of Oryza sativa: a history of duplications.</title>
        <authorList>
            <person name="Yu J."/>
            <person name="Wang J."/>
            <person name="Lin W."/>
            <person name="Li S."/>
            <person name="Li H."/>
            <person name="Zhou J."/>
            <person name="Ni P."/>
            <person name="Dong W."/>
            <person name="Hu S."/>
            <person name="Zeng C."/>
            <person name="Zhang J."/>
            <person name="Zhang Y."/>
            <person name="Li R."/>
            <person name="Xu Z."/>
            <person name="Li S."/>
            <person name="Li X."/>
            <person name="Zheng H."/>
            <person name="Cong L."/>
            <person name="Lin L."/>
            <person name="Yin J."/>
            <person name="Geng J."/>
            <person name="Li G."/>
            <person name="Shi J."/>
            <person name="Liu J."/>
            <person name="Lv H."/>
            <person name="Li J."/>
            <person name="Wang J."/>
            <person name="Deng Y."/>
            <person name="Ran L."/>
            <person name="Shi X."/>
            <person name="Wang X."/>
            <person name="Wu Q."/>
            <person name="Li C."/>
            <person name="Ren X."/>
            <person name="Wang J."/>
            <person name="Wang X."/>
            <person name="Li D."/>
            <person name="Liu D."/>
            <person name="Zhang X."/>
            <person name="Ji Z."/>
            <person name="Zhao W."/>
            <person name="Sun Y."/>
            <person name="Zhang Z."/>
            <person name="Bao J."/>
            <person name="Han Y."/>
            <person name="Dong L."/>
            <person name="Ji J."/>
            <person name="Chen P."/>
            <person name="Wu S."/>
            <person name="Liu J."/>
            <person name="Xiao Y."/>
            <person name="Bu D."/>
            <person name="Tan J."/>
            <person name="Yang L."/>
            <person name="Ye C."/>
            <person name="Zhang J."/>
            <person name="Xu J."/>
            <person name="Zhou Y."/>
            <person name="Yu Y."/>
            <person name="Zhang B."/>
            <person name="Zhuang S."/>
            <person name="Wei H."/>
            <person name="Liu B."/>
            <person name="Lei M."/>
            <person name="Yu H."/>
            <person name="Li Y."/>
            <person name="Xu H."/>
            <person name="Wei S."/>
            <person name="He X."/>
            <person name="Fang L."/>
            <person name="Zhang Z."/>
            <person name="Zhang Y."/>
            <person name="Huang X."/>
            <person name="Su Z."/>
            <person name="Tong W."/>
            <person name="Li J."/>
            <person name="Tong Z."/>
            <person name="Li S."/>
            <person name="Ye J."/>
            <person name="Wang L."/>
            <person name="Fang L."/>
            <person name="Lei T."/>
            <person name="Chen C."/>
            <person name="Chen H."/>
            <person name="Xu Z."/>
            <person name="Li H."/>
            <person name="Huang H."/>
            <person name="Zhang F."/>
            <person name="Xu H."/>
            <person name="Li N."/>
            <person name="Zhao C."/>
            <person name="Li S."/>
            <person name="Dong L."/>
            <person name="Huang Y."/>
            <person name="Li L."/>
            <person name="Xi Y."/>
            <person name="Qi Q."/>
            <person name="Li W."/>
            <person name="Zhang B."/>
            <person name="Hu W."/>
            <person name="Zhang Y."/>
            <person name="Tian X."/>
            <person name="Jiao Y."/>
            <person name="Liang X."/>
            <person name="Jin J."/>
            <person name="Gao L."/>
            <person name="Zheng W."/>
            <person name="Hao B."/>
            <person name="Liu S."/>
            <person name="Wang W."/>
            <person name="Yuan L."/>
            <person name="Cao M."/>
            <person name="McDermott J."/>
            <person name="Samudrala R."/>
            <person name="Wang J."/>
            <person name="Wong G.K."/>
            <person name="Yang H."/>
        </authorList>
    </citation>
    <scope>NUCLEOTIDE SEQUENCE [LARGE SCALE GENOMIC DNA]</scope>
    <source>
        <strain evidence="2">cv. 93-11</strain>
    </source>
</reference>
<proteinExistence type="predicted"/>
<protein>
    <submittedName>
        <fullName evidence="1">Uncharacterized protein</fullName>
    </submittedName>
</protein>
<dbReference type="Proteomes" id="UP000007015">
    <property type="component" value="Chromosome 1"/>
</dbReference>
<name>A2WPT6_ORYSI</name>